<name>A0A0A8YPD0_ARUDO</name>
<feature type="signal peptide" evidence="1">
    <location>
        <begin position="1"/>
        <end position="18"/>
    </location>
</feature>
<organism evidence="2">
    <name type="scientific">Arundo donax</name>
    <name type="common">Giant reed</name>
    <name type="synonym">Donax arundinaceus</name>
    <dbReference type="NCBI Taxonomy" id="35708"/>
    <lineage>
        <taxon>Eukaryota</taxon>
        <taxon>Viridiplantae</taxon>
        <taxon>Streptophyta</taxon>
        <taxon>Embryophyta</taxon>
        <taxon>Tracheophyta</taxon>
        <taxon>Spermatophyta</taxon>
        <taxon>Magnoliopsida</taxon>
        <taxon>Liliopsida</taxon>
        <taxon>Poales</taxon>
        <taxon>Poaceae</taxon>
        <taxon>PACMAD clade</taxon>
        <taxon>Arundinoideae</taxon>
        <taxon>Arundineae</taxon>
        <taxon>Arundo</taxon>
    </lineage>
</organism>
<sequence>MSIYRRFLSAAFWSCVCSASLPDCIFSDPHCFLLVAYMWACQMSVLNVCEYLLTLDCNVNN</sequence>
<evidence type="ECO:0000256" key="1">
    <source>
        <dbReference type="SAM" id="SignalP"/>
    </source>
</evidence>
<dbReference type="EMBL" id="GBRH01271235">
    <property type="protein sequence ID" value="JAD26660.1"/>
    <property type="molecule type" value="Transcribed_RNA"/>
</dbReference>
<accession>A0A0A8YPD0</accession>
<keyword evidence="1" id="KW-0732">Signal</keyword>
<feature type="chain" id="PRO_5002061889" evidence="1">
    <location>
        <begin position="19"/>
        <end position="61"/>
    </location>
</feature>
<reference evidence="2" key="2">
    <citation type="journal article" date="2015" name="Data Brief">
        <title>Shoot transcriptome of the giant reed, Arundo donax.</title>
        <authorList>
            <person name="Barrero R.A."/>
            <person name="Guerrero F.D."/>
            <person name="Moolhuijzen P."/>
            <person name="Goolsby J.A."/>
            <person name="Tidwell J."/>
            <person name="Bellgard S.E."/>
            <person name="Bellgard M.I."/>
        </authorList>
    </citation>
    <scope>NUCLEOTIDE SEQUENCE</scope>
    <source>
        <tissue evidence="2">Shoot tissue taken approximately 20 cm above the soil surface</tissue>
    </source>
</reference>
<evidence type="ECO:0000313" key="2">
    <source>
        <dbReference type="EMBL" id="JAD26660.1"/>
    </source>
</evidence>
<proteinExistence type="predicted"/>
<reference evidence="2" key="1">
    <citation type="submission" date="2014-09" db="EMBL/GenBank/DDBJ databases">
        <authorList>
            <person name="Magalhaes I.L.F."/>
            <person name="Oliveira U."/>
            <person name="Santos F.R."/>
            <person name="Vidigal T.H.D.A."/>
            <person name="Brescovit A.D."/>
            <person name="Santos A.J."/>
        </authorList>
    </citation>
    <scope>NUCLEOTIDE SEQUENCE</scope>
    <source>
        <tissue evidence="2">Shoot tissue taken approximately 20 cm above the soil surface</tissue>
    </source>
</reference>
<dbReference type="AlphaFoldDB" id="A0A0A8YPD0"/>
<protein>
    <submittedName>
        <fullName evidence="2">Uncharacterized protein</fullName>
    </submittedName>
</protein>